<dbReference type="Ensembl" id="ENSEBUT00000014449.1">
    <property type="protein sequence ID" value="ENSEBUP00000013873.1"/>
    <property type="gene ID" value="ENSEBUG00000008745.1"/>
</dbReference>
<evidence type="ECO:0000313" key="3">
    <source>
        <dbReference type="Proteomes" id="UP000694388"/>
    </source>
</evidence>
<dbReference type="GO" id="GO:0003676">
    <property type="term" value="F:nucleic acid binding"/>
    <property type="evidence" value="ECO:0007669"/>
    <property type="project" value="InterPro"/>
</dbReference>
<accession>A0A8C4QDI4</accession>
<sequence>MCIKQVLLSDLYSYSTIYLQKRVPGRKPLLRPAKIQRRKKWADEMATRPLEFWQTVIFSDESHFTLFRKSGRGTQHKHTSSSSSFRWRTRIL</sequence>
<dbReference type="Proteomes" id="UP000694388">
    <property type="component" value="Unplaced"/>
</dbReference>
<dbReference type="Gene3D" id="3.30.420.10">
    <property type="entry name" value="Ribonuclease H-like superfamily/Ribonuclease H"/>
    <property type="match status" value="1"/>
</dbReference>
<evidence type="ECO:0000313" key="2">
    <source>
        <dbReference type="Ensembl" id="ENSEBUP00000013873.1"/>
    </source>
</evidence>
<dbReference type="AlphaFoldDB" id="A0A8C4QDI4"/>
<reference evidence="2" key="1">
    <citation type="submission" date="2025-08" db="UniProtKB">
        <authorList>
            <consortium name="Ensembl"/>
        </authorList>
    </citation>
    <scope>IDENTIFICATION</scope>
</reference>
<feature type="region of interest" description="Disordered" evidence="1">
    <location>
        <begin position="72"/>
        <end position="92"/>
    </location>
</feature>
<dbReference type="InterPro" id="IPR036397">
    <property type="entry name" value="RNaseH_sf"/>
</dbReference>
<protein>
    <recommendedName>
        <fullName evidence="4">Transposase</fullName>
    </recommendedName>
</protein>
<reference evidence="2" key="2">
    <citation type="submission" date="2025-09" db="UniProtKB">
        <authorList>
            <consortium name="Ensembl"/>
        </authorList>
    </citation>
    <scope>IDENTIFICATION</scope>
</reference>
<keyword evidence="3" id="KW-1185">Reference proteome</keyword>
<name>A0A8C4QDI4_EPTBU</name>
<evidence type="ECO:0000256" key="1">
    <source>
        <dbReference type="SAM" id="MobiDB-lite"/>
    </source>
</evidence>
<proteinExistence type="predicted"/>
<organism evidence="2 3">
    <name type="scientific">Eptatretus burgeri</name>
    <name type="common">Inshore hagfish</name>
    <dbReference type="NCBI Taxonomy" id="7764"/>
    <lineage>
        <taxon>Eukaryota</taxon>
        <taxon>Metazoa</taxon>
        <taxon>Chordata</taxon>
        <taxon>Craniata</taxon>
        <taxon>Vertebrata</taxon>
        <taxon>Cyclostomata</taxon>
        <taxon>Myxini</taxon>
        <taxon>Myxiniformes</taxon>
        <taxon>Myxinidae</taxon>
        <taxon>Eptatretinae</taxon>
        <taxon>Eptatretus</taxon>
    </lineage>
</organism>
<evidence type="ECO:0008006" key="4">
    <source>
        <dbReference type="Google" id="ProtNLM"/>
    </source>
</evidence>